<evidence type="ECO:0000313" key="3">
    <source>
        <dbReference type="Proteomes" id="UP000824988"/>
    </source>
</evidence>
<protein>
    <submittedName>
        <fullName evidence="2">Uncharacterized protein</fullName>
    </submittedName>
</protein>
<sequence length="387" mass="41753">MPFFRGAKPADDAGANARAVARLKRLPVLWQWGCALGLSVVLAGAACATVPGEPWHKRAYLEQSLAEAAFQGMAPTHPVVGLLYGAYKVAEFGLSVSDTRVDAANRDVERDLLMVSADAARFSAWIDAGRPPSQAAEAQALAESLKQRADGMQGGTGRFVRRALLDRSTLYVATRNLATRQLFQALGGGIAKLLGVREATPVLRTSMKGVSGRFMQAQWKVVRDIARRSDVIAEKMAKKIIGKILSKLFDEVAGKQMDAAVQDFLSRHPSRTVTRDSNDLIRLRAVEAPQLYMPVAAAVFVPAPAAVAAPPPTPPAIQRSPDPVIDYATVQNQMVFQNEGGQAETSTSSTVQESSGDDWQSFDDRSSHIPDVRLPSSSVNFDGSRFH</sequence>
<accession>A0A8D4VNX8</accession>
<dbReference type="EMBL" id="AP019782">
    <property type="protein sequence ID" value="BBL71091.1"/>
    <property type="molecule type" value="Genomic_DNA"/>
</dbReference>
<organism evidence="2 3">
    <name type="scientific">Methylogaea oryzae</name>
    <dbReference type="NCBI Taxonomy" id="1295382"/>
    <lineage>
        <taxon>Bacteria</taxon>
        <taxon>Pseudomonadati</taxon>
        <taxon>Pseudomonadota</taxon>
        <taxon>Gammaproteobacteria</taxon>
        <taxon>Methylococcales</taxon>
        <taxon>Methylococcaceae</taxon>
        <taxon>Methylogaea</taxon>
    </lineage>
</organism>
<dbReference type="KEGG" id="moz:MoryE10_16970"/>
<keyword evidence="3" id="KW-1185">Reference proteome</keyword>
<dbReference type="Proteomes" id="UP000824988">
    <property type="component" value="Chromosome"/>
</dbReference>
<evidence type="ECO:0000313" key="2">
    <source>
        <dbReference type="EMBL" id="BBL71091.1"/>
    </source>
</evidence>
<feature type="compositionally biased region" description="Basic and acidic residues" evidence="1">
    <location>
        <begin position="362"/>
        <end position="371"/>
    </location>
</feature>
<gene>
    <name evidence="2" type="ORF">MoryE10_16970</name>
</gene>
<name>A0A8D4VNX8_9GAMM</name>
<feature type="region of interest" description="Disordered" evidence="1">
    <location>
        <begin position="339"/>
        <end position="387"/>
    </location>
</feature>
<evidence type="ECO:0000256" key="1">
    <source>
        <dbReference type="SAM" id="MobiDB-lite"/>
    </source>
</evidence>
<dbReference type="AlphaFoldDB" id="A0A8D4VNX8"/>
<reference evidence="2" key="1">
    <citation type="submission" date="2019-06" db="EMBL/GenBank/DDBJ databases">
        <title>Complete genome sequence of Methylogaea oryzae strain JCM16910.</title>
        <authorList>
            <person name="Asakawa S."/>
        </authorList>
    </citation>
    <scope>NUCLEOTIDE SEQUENCE</scope>
    <source>
        <strain evidence="2">E10</strain>
    </source>
</reference>
<proteinExistence type="predicted"/>